<dbReference type="PRINTS" id="PR00364">
    <property type="entry name" value="DISEASERSIST"/>
</dbReference>
<dbReference type="Pfam" id="PF00931">
    <property type="entry name" value="NB-ARC"/>
    <property type="match status" value="1"/>
</dbReference>
<evidence type="ECO:0000313" key="5">
    <source>
        <dbReference type="EnsemblPlants" id="EMT16634"/>
    </source>
</evidence>
<dbReference type="InterPro" id="IPR056789">
    <property type="entry name" value="LRR_R13L1-DRL21"/>
</dbReference>
<feature type="domain" description="NB-ARC" evidence="2">
    <location>
        <begin position="249"/>
        <end position="355"/>
    </location>
</feature>
<protein>
    <submittedName>
        <fullName evidence="5">Disease resistance protein RGA2</fullName>
    </submittedName>
</protein>
<dbReference type="EnsemblPlants" id="EMT16634">
    <property type="protein sequence ID" value="EMT16634"/>
    <property type="gene ID" value="F775_23649"/>
</dbReference>
<dbReference type="InterPro" id="IPR036388">
    <property type="entry name" value="WH-like_DNA-bd_sf"/>
</dbReference>
<dbReference type="SUPFAM" id="SSF52058">
    <property type="entry name" value="L domain-like"/>
    <property type="match status" value="1"/>
</dbReference>
<dbReference type="SUPFAM" id="SSF52540">
    <property type="entry name" value="P-loop containing nucleoside triphosphate hydrolases"/>
    <property type="match status" value="1"/>
</dbReference>
<evidence type="ECO:0000256" key="1">
    <source>
        <dbReference type="ARBA" id="ARBA00022821"/>
    </source>
</evidence>
<dbReference type="Pfam" id="PF25019">
    <property type="entry name" value="LRR_R13L1-DRL21"/>
    <property type="match status" value="1"/>
</dbReference>
<dbReference type="InterPro" id="IPR027417">
    <property type="entry name" value="P-loop_NTPase"/>
</dbReference>
<keyword evidence="1" id="KW-0611">Plant defense</keyword>
<dbReference type="InterPro" id="IPR044974">
    <property type="entry name" value="Disease_R_plants"/>
</dbReference>
<feature type="domain" description="Disease resistance protein winged helix" evidence="3">
    <location>
        <begin position="449"/>
        <end position="522"/>
    </location>
</feature>
<dbReference type="InterPro" id="IPR058922">
    <property type="entry name" value="WHD_DRP"/>
</dbReference>
<dbReference type="PANTHER" id="PTHR23155:SF988">
    <property type="entry name" value="OS06G0707733 PROTEIN"/>
    <property type="match status" value="1"/>
</dbReference>
<feature type="domain" description="R13L1/DRL21-like LRR repeat region" evidence="4">
    <location>
        <begin position="679"/>
        <end position="794"/>
    </location>
</feature>
<dbReference type="AlphaFoldDB" id="R7WD76"/>
<name>R7WD76_AEGTA</name>
<organism evidence="5">
    <name type="scientific">Aegilops tauschii</name>
    <name type="common">Tausch's goatgrass</name>
    <name type="synonym">Aegilops squarrosa</name>
    <dbReference type="NCBI Taxonomy" id="37682"/>
    <lineage>
        <taxon>Eukaryota</taxon>
        <taxon>Viridiplantae</taxon>
        <taxon>Streptophyta</taxon>
        <taxon>Embryophyta</taxon>
        <taxon>Tracheophyta</taxon>
        <taxon>Spermatophyta</taxon>
        <taxon>Magnoliopsida</taxon>
        <taxon>Liliopsida</taxon>
        <taxon>Poales</taxon>
        <taxon>Poaceae</taxon>
        <taxon>BOP clade</taxon>
        <taxon>Pooideae</taxon>
        <taxon>Triticodae</taxon>
        <taxon>Triticeae</taxon>
        <taxon>Triticinae</taxon>
        <taxon>Aegilops</taxon>
    </lineage>
</organism>
<evidence type="ECO:0000259" key="2">
    <source>
        <dbReference type="Pfam" id="PF00931"/>
    </source>
</evidence>
<evidence type="ECO:0000259" key="3">
    <source>
        <dbReference type="Pfam" id="PF23559"/>
    </source>
</evidence>
<dbReference type="Pfam" id="PF23559">
    <property type="entry name" value="WHD_DRP"/>
    <property type="match status" value="1"/>
</dbReference>
<dbReference type="PANTHER" id="PTHR23155">
    <property type="entry name" value="DISEASE RESISTANCE PROTEIN RP"/>
    <property type="match status" value="1"/>
</dbReference>
<dbReference type="GO" id="GO:0098542">
    <property type="term" value="P:defense response to other organism"/>
    <property type="evidence" value="ECO:0007669"/>
    <property type="project" value="TreeGrafter"/>
</dbReference>
<accession>R7WD76</accession>
<dbReference type="Gene3D" id="1.10.10.10">
    <property type="entry name" value="Winged helix-like DNA-binding domain superfamily/Winged helix DNA-binding domain"/>
    <property type="match status" value="1"/>
</dbReference>
<dbReference type="GO" id="GO:0043531">
    <property type="term" value="F:ADP binding"/>
    <property type="evidence" value="ECO:0007669"/>
    <property type="project" value="InterPro"/>
</dbReference>
<dbReference type="Gene3D" id="3.40.50.300">
    <property type="entry name" value="P-loop containing nucleotide triphosphate hydrolases"/>
    <property type="match status" value="1"/>
</dbReference>
<dbReference type="ExpressionAtlas" id="R7WD76">
    <property type="expression patterns" value="baseline"/>
</dbReference>
<proteinExistence type="predicted"/>
<sequence length="804" mass="91192">MLDELDYFRIQDELDGTYHAANVHAAGCIQDLALNARHTARACVNKLKLPACSRAADEQHGDGKQGCLSGLRFCGRREISSSPLSPANEVVQKIHGGCTPKVASSAREAAHAVGKHFPCYSFPSVRDDDLGTGMLESSNAPGNGHRFLCGAWLSPKAQPRNHVVQAPKLKFDRVEMSTKIKDIIEQLKPVCGMVSTILNLELLGFSRTPGPETIMNRAKTTPEIIEPKLYGRDSQKRIIVDEIVDGECRELTVLPIVGPRGIGKTTFTQNIYEQMKSHFQVPIWVCVSFNFNVSRLAKDIVNKIPRVNNENNNCSDEELIMQRIKGKRILLVLDDVWTHHENEWKKLLNLFKKEGAKECVFGDQKPWVDHPELSEVGNKIVNKLKGSPLAAKTVGRLLRNKLTLKHWTNVLESKEWESQSNDNDIMPSLKLSYDHLPFHLQQCFSFCALFPEDYEFGSEELVHFWIGLDILHSCDQNQKRKKIEDIGLCYLTDLVNHGFFRMNKTEDGHPYYVIHGLLHELAVKVSSFECLSIYSSNMRHIQIPPCVCHLSIIIDNTDVEDRVSFEDCNENLSALDKRLKVEHLRTLMLFGDYHGSFFKTFGGLLREATALRVIFLSEASYNLEDILHNFSKLVHLRYLRIKSSLYCQDLCLPSALFRLYHLEELRKFSVGKESDGFELSQLGPLTELGGSLGIYNLENVQTEEEANESKLLHKNQLRELILQWGSWLSNNDPVKEENVLRSLVPHSNLQDLCIRGHGGINCPAWLCENLSVKCLESLCLDNVSWKNLPPLGEMWMVNEHGEEC</sequence>
<reference evidence="5" key="1">
    <citation type="submission" date="2015-06" db="UniProtKB">
        <authorList>
            <consortium name="EnsemblPlants"/>
        </authorList>
    </citation>
    <scope>IDENTIFICATION</scope>
</reference>
<dbReference type="InterPro" id="IPR002182">
    <property type="entry name" value="NB-ARC"/>
</dbReference>
<evidence type="ECO:0000259" key="4">
    <source>
        <dbReference type="Pfam" id="PF25019"/>
    </source>
</evidence>